<dbReference type="AlphaFoldDB" id="A0A1F5WPZ1"/>
<dbReference type="GO" id="GO:0008168">
    <property type="term" value="F:methyltransferase activity"/>
    <property type="evidence" value="ECO:0007669"/>
    <property type="project" value="UniProtKB-KW"/>
</dbReference>
<evidence type="ECO:0000259" key="1">
    <source>
        <dbReference type="Pfam" id="PF04480"/>
    </source>
</evidence>
<name>A0A1F5WPZ1_9BACT</name>
<dbReference type="InterPro" id="IPR047216">
    <property type="entry name" value="Endonuclease_DUF559_bact"/>
</dbReference>
<dbReference type="PANTHER" id="PTHR38590">
    <property type="entry name" value="BLL0828 PROTEIN"/>
    <property type="match status" value="1"/>
</dbReference>
<dbReference type="Pfam" id="PF04480">
    <property type="entry name" value="DUF559"/>
    <property type="match status" value="1"/>
</dbReference>
<dbReference type="PANTHER" id="PTHR38590:SF1">
    <property type="entry name" value="BLL0828 PROTEIN"/>
    <property type="match status" value="1"/>
</dbReference>
<dbReference type="Proteomes" id="UP000178425">
    <property type="component" value="Unassembled WGS sequence"/>
</dbReference>
<dbReference type="CDD" id="cd01038">
    <property type="entry name" value="Endonuclease_DUF559"/>
    <property type="match status" value="1"/>
</dbReference>
<proteinExistence type="predicted"/>
<dbReference type="InterPro" id="IPR011335">
    <property type="entry name" value="Restrct_endonuc-II-like"/>
</dbReference>
<sequence>MKHIYNNKILKDRRKELRHNQTKAERILWRCLNRRQFGNKRFFRQYSIGGYILDFYCPKVRLAIELDGGSHIPSEQKLYDAERTKYLNGNNIKVLRFWNNEIVNDIDNVIAKIIKATK</sequence>
<keyword evidence="2" id="KW-0489">Methyltransferase</keyword>
<dbReference type="EMBL" id="MFHI01000035">
    <property type="protein sequence ID" value="OGF77742.1"/>
    <property type="molecule type" value="Genomic_DNA"/>
</dbReference>
<dbReference type="GO" id="GO:0032259">
    <property type="term" value="P:methylation"/>
    <property type="evidence" value="ECO:0007669"/>
    <property type="project" value="UniProtKB-KW"/>
</dbReference>
<gene>
    <name evidence="2" type="ORF">A2W54_03140</name>
</gene>
<dbReference type="InterPro" id="IPR007569">
    <property type="entry name" value="DUF559"/>
</dbReference>
<dbReference type="Gene3D" id="3.40.960.10">
    <property type="entry name" value="VSR Endonuclease"/>
    <property type="match status" value="1"/>
</dbReference>
<evidence type="ECO:0000313" key="3">
    <source>
        <dbReference type="Proteomes" id="UP000178425"/>
    </source>
</evidence>
<reference evidence="2 3" key="1">
    <citation type="journal article" date="2016" name="Nat. Commun.">
        <title>Thousands of microbial genomes shed light on interconnected biogeochemical processes in an aquifer system.</title>
        <authorList>
            <person name="Anantharaman K."/>
            <person name="Brown C.T."/>
            <person name="Hug L.A."/>
            <person name="Sharon I."/>
            <person name="Castelle C.J."/>
            <person name="Probst A.J."/>
            <person name="Thomas B.C."/>
            <person name="Singh A."/>
            <person name="Wilkins M.J."/>
            <person name="Karaoz U."/>
            <person name="Brodie E.L."/>
            <person name="Williams K.H."/>
            <person name="Hubbard S.S."/>
            <person name="Banfield J.F."/>
        </authorList>
    </citation>
    <scope>NUCLEOTIDE SEQUENCE [LARGE SCALE GENOMIC DNA]</scope>
</reference>
<evidence type="ECO:0000313" key="2">
    <source>
        <dbReference type="EMBL" id="OGF77742.1"/>
    </source>
</evidence>
<organism evidence="2 3">
    <name type="scientific">Candidatus Giovannonibacteria bacterium RIFCSPHIGHO2_02_43_13</name>
    <dbReference type="NCBI Taxonomy" id="1798330"/>
    <lineage>
        <taxon>Bacteria</taxon>
        <taxon>Candidatus Giovannoniibacteriota</taxon>
    </lineage>
</organism>
<keyword evidence="2" id="KW-0808">Transferase</keyword>
<comment type="caution">
    <text evidence="2">The sequence shown here is derived from an EMBL/GenBank/DDBJ whole genome shotgun (WGS) entry which is preliminary data.</text>
</comment>
<accession>A0A1F5WPZ1</accession>
<feature type="domain" description="DUF559" evidence="1">
    <location>
        <begin position="11"/>
        <end position="116"/>
    </location>
</feature>
<protein>
    <submittedName>
        <fullName evidence="2">DNA-cytosine methyltransferase</fullName>
    </submittedName>
</protein>
<dbReference type="SUPFAM" id="SSF52980">
    <property type="entry name" value="Restriction endonuclease-like"/>
    <property type="match status" value="1"/>
</dbReference>